<keyword evidence="2" id="KW-1185">Reference proteome</keyword>
<dbReference type="OrthoDB" id="9989588at2"/>
<proteinExistence type="predicted"/>
<accession>A0A0L6JRS1</accession>
<evidence type="ECO:0000313" key="1">
    <source>
        <dbReference type="EMBL" id="KNY28483.1"/>
    </source>
</evidence>
<dbReference type="STRING" id="398512.Bccel_3757"/>
<gene>
    <name evidence="1" type="ORF">Bccel_3757</name>
</gene>
<organism evidence="1 2">
    <name type="scientific">Pseudobacteroides cellulosolvens ATCC 35603 = DSM 2933</name>
    <dbReference type="NCBI Taxonomy" id="398512"/>
    <lineage>
        <taxon>Bacteria</taxon>
        <taxon>Bacillati</taxon>
        <taxon>Bacillota</taxon>
        <taxon>Clostridia</taxon>
        <taxon>Eubacteriales</taxon>
        <taxon>Oscillospiraceae</taxon>
        <taxon>Pseudobacteroides</taxon>
    </lineage>
</organism>
<protein>
    <submittedName>
        <fullName evidence="1">Uncharacterized protein</fullName>
    </submittedName>
</protein>
<name>A0A0L6JRS1_9FIRM</name>
<evidence type="ECO:0000313" key="2">
    <source>
        <dbReference type="Proteomes" id="UP000036923"/>
    </source>
</evidence>
<reference evidence="2" key="1">
    <citation type="submission" date="2015-07" db="EMBL/GenBank/DDBJ databases">
        <title>Near-Complete Genome Sequence of the Cellulolytic Bacterium Bacteroides (Pseudobacteroides) cellulosolvens ATCC 35603.</title>
        <authorList>
            <person name="Dassa B."/>
            <person name="Utturkar S.M."/>
            <person name="Klingeman D.M."/>
            <person name="Hurt R.A."/>
            <person name="Keller M."/>
            <person name="Xu J."/>
            <person name="Reddy Y.H.K."/>
            <person name="Borovok I."/>
            <person name="Grinberg I.R."/>
            <person name="Lamed R."/>
            <person name="Zhivin O."/>
            <person name="Bayer E.A."/>
            <person name="Brown S.D."/>
        </authorList>
    </citation>
    <scope>NUCLEOTIDE SEQUENCE [LARGE SCALE GENOMIC DNA]</scope>
    <source>
        <strain evidence="2">DSM 2933</strain>
    </source>
</reference>
<dbReference type="EMBL" id="LGTC01000001">
    <property type="protein sequence ID" value="KNY28483.1"/>
    <property type="molecule type" value="Genomic_DNA"/>
</dbReference>
<dbReference type="RefSeq" id="WP_036936900.1">
    <property type="nucleotide sequence ID" value="NZ_JQKC01000002.1"/>
</dbReference>
<dbReference type="AlphaFoldDB" id="A0A0L6JRS1"/>
<dbReference type="Proteomes" id="UP000036923">
    <property type="component" value="Unassembled WGS sequence"/>
</dbReference>
<comment type="caution">
    <text evidence="1">The sequence shown here is derived from an EMBL/GenBank/DDBJ whole genome shotgun (WGS) entry which is preliminary data.</text>
</comment>
<sequence length="161" mass="19232">MFIIYKNNLYHVLDEKSHLVIITRQKSKADEDFLSTKESFYKEISKDDKYIQDVYTVQFFLKWDSHLDGVDKTWEILTEHEYLKENQVLLKFVNGILPGWEVEEQAVCSKYVDIDECEDFLVVYTYTVKDGDVLKIPMVLEQKVSREDFQKLVLKYQIKNI</sequence>